<comment type="caution">
    <text evidence="2">The sequence shown here is derived from an EMBL/GenBank/DDBJ whole genome shotgun (WGS) entry which is preliminary data.</text>
</comment>
<dbReference type="EMBL" id="CAXDID020000576">
    <property type="protein sequence ID" value="CAL6104050.1"/>
    <property type="molecule type" value="Genomic_DNA"/>
</dbReference>
<feature type="region of interest" description="Disordered" evidence="1">
    <location>
        <begin position="281"/>
        <end position="305"/>
    </location>
</feature>
<accession>A0AA86TFD0</accession>
<sequence length="356" mass="41110">MEALLASLAPIPLPAPPVPPPGVNISNMPAPMQKTAYKFGGVTETSIRLFKVKKIKSKVKQNKENYFARQQMHVQMLESKNGQTLKSPPQELRKVQSEADAREQPQKQETILPPKKPTPVREEEPDQIPEKITFIQNDTSKFNTEPKEVPLINDQTQKQEPQSPQTDKQRLEQIYMNLVNKKKLPPLKKLDKEPQEPKTELKTEEELKTENNTVDGVENNNENNVDMDINDEDVAALLEFAENLPENPEEDILEQLELLKQKVDKKYEKQNVFVEENKVLNGKDLAQKAEKPEAKDEDKQKDEFKFTNTMLETQREMIELGDIESVSQRILRKHQEKHSQLMKDAPFLQPFIYRGK</sequence>
<evidence type="ECO:0000313" key="2">
    <source>
        <dbReference type="EMBL" id="CAI9914667.1"/>
    </source>
</evidence>
<evidence type="ECO:0000313" key="4">
    <source>
        <dbReference type="Proteomes" id="UP001642409"/>
    </source>
</evidence>
<feature type="compositionally biased region" description="Polar residues" evidence="1">
    <location>
        <begin position="134"/>
        <end position="143"/>
    </location>
</feature>
<evidence type="ECO:0000313" key="3">
    <source>
        <dbReference type="EMBL" id="CAL6104050.1"/>
    </source>
</evidence>
<feature type="compositionally biased region" description="Basic and acidic residues" evidence="1">
    <location>
        <begin position="188"/>
        <end position="209"/>
    </location>
</feature>
<evidence type="ECO:0000256" key="1">
    <source>
        <dbReference type="SAM" id="MobiDB-lite"/>
    </source>
</evidence>
<feature type="compositionally biased region" description="Low complexity" evidence="1">
    <location>
        <begin position="210"/>
        <end position="226"/>
    </location>
</feature>
<reference evidence="3 4" key="2">
    <citation type="submission" date="2024-07" db="EMBL/GenBank/DDBJ databases">
        <authorList>
            <person name="Akdeniz Z."/>
        </authorList>
    </citation>
    <scope>NUCLEOTIDE SEQUENCE [LARGE SCALE GENOMIC DNA]</scope>
</reference>
<dbReference type="AlphaFoldDB" id="A0AA86TFD0"/>
<proteinExistence type="predicted"/>
<dbReference type="Proteomes" id="UP001642409">
    <property type="component" value="Unassembled WGS sequence"/>
</dbReference>
<feature type="compositionally biased region" description="Basic and acidic residues" evidence="1">
    <location>
        <begin position="91"/>
        <end position="106"/>
    </location>
</feature>
<protein>
    <submittedName>
        <fullName evidence="2">Uncharacterized protein</fullName>
    </submittedName>
</protein>
<keyword evidence="4" id="KW-1185">Reference proteome</keyword>
<gene>
    <name evidence="2" type="ORF">HINF_LOCUS2312</name>
    <name evidence="3" type="ORF">HINF_LOCUS72537</name>
</gene>
<name>A0AA86TFD0_9EUKA</name>
<dbReference type="EMBL" id="CATOUU010000055">
    <property type="protein sequence ID" value="CAI9914667.1"/>
    <property type="molecule type" value="Genomic_DNA"/>
</dbReference>
<feature type="compositionally biased region" description="Basic and acidic residues" evidence="1">
    <location>
        <begin position="285"/>
        <end position="305"/>
    </location>
</feature>
<feature type="region of interest" description="Disordered" evidence="1">
    <location>
        <begin position="80"/>
        <end position="226"/>
    </location>
</feature>
<reference evidence="2" key="1">
    <citation type="submission" date="2023-06" db="EMBL/GenBank/DDBJ databases">
        <authorList>
            <person name="Kurt Z."/>
        </authorList>
    </citation>
    <scope>NUCLEOTIDE SEQUENCE</scope>
</reference>
<organism evidence="2">
    <name type="scientific">Hexamita inflata</name>
    <dbReference type="NCBI Taxonomy" id="28002"/>
    <lineage>
        <taxon>Eukaryota</taxon>
        <taxon>Metamonada</taxon>
        <taxon>Diplomonadida</taxon>
        <taxon>Hexamitidae</taxon>
        <taxon>Hexamitinae</taxon>
        <taxon>Hexamita</taxon>
    </lineage>
</organism>
<feature type="compositionally biased region" description="Polar residues" evidence="1">
    <location>
        <begin position="153"/>
        <end position="166"/>
    </location>
</feature>